<evidence type="ECO:0000256" key="1">
    <source>
        <dbReference type="SAM" id="Coils"/>
    </source>
</evidence>
<feature type="region of interest" description="Disordered" evidence="2">
    <location>
        <begin position="472"/>
        <end position="495"/>
    </location>
</feature>
<feature type="coiled-coil region" evidence="1">
    <location>
        <begin position="296"/>
        <end position="337"/>
    </location>
</feature>
<comment type="caution">
    <text evidence="3">The sequence shown here is derived from an EMBL/GenBank/DDBJ whole genome shotgun (WGS) entry which is preliminary data.</text>
</comment>
<organism evidence="3 4">
    <name type="scientific">Citrus x changshan-huyou</name>
    <dbReference type="NCBI Taxonomy" id="2935761"/>
    <lineage>
        <taxon>Eukaryota</taxon>
        <taxon>Viridiplantae</taxon>
        <taxon>Streptophyta</taxon>
        <taxon>Embryophyta</taxon>
        <taxon>Tracheophyta</taxon>
        <taxon>Spermatophyta</taxon>
        <taxon>Magnoliopsida</taxon>
        <taxon>eudicotyledons</taxon>
        <taxon>Gunneridae</taxon>
        <taxon>Pentapetalae</taxon>
        <taxon>rosids</taxon>
        <taxon>malvids</taxon>
        <taxon>Sapindales</taxon>
        <taxon>Rutaceae</taxon>
        <taxon>Aurantioideae</taxon>
        <taxon>Citrus</taxon>
    </lineage>
</organism>
<sequence length="745" mass="85947">MAADYAFTEDDMAVDEGLGYPKAYAKICRDRSASGVGLYSHGPPFCFTPYPLQEDESSRAKQLEKMFPVIDPKAKPTAKPKIFLSLLWKQLNHLGNAGFDPAVIRVDPYGNVLYYHADSASPLAWDIDHWFPCSRGGLTVPSNLSILQWQVCKRKHNKPEFVVPWWDLQLGISVNQFLSVFASSNSDFRHRAFSYLFLEGENEEINASQTVESHSFPQHFVESKRKLGLAPAGIVVSRRELHDSALTLRSLDYNRQIRSSSPAIAARKVKPGVLKENETPDLVTNPYQAIVAARDSLKQREETQKMQMEIRKLNEEVTDMRRTNDEEKLAIQDLELELIKRRRRAEKCRQLAEAQSSYRTMLEKMIRDAMHQSVIYKEQVRLNQVATNALMARLEAQKAICDSAEKDLHKKFKQREEIEKQLRPEREHARKRSRMDDTLFEEKDSRSVLYLPGVKQRTPIHKELRVFLEEEQKASEAGLSSNEERRNEEVEEEPPKLGINFAKEKHEEHDKSIVAFEEYPIEDQLKRLEIGEEKRQRLQFPVLREPEIQKVEEEEEEIRKERGKGNVERWLQMLLENTQEETDPQATNENKTSRTDDIIKKLDEKYPQKDRASVTQEPEKQQIVVEKEAQKLEEEITEIEPAETVTEKSNVVEQISIVEGVGSRKSFEVRERTEKHGKEKSLARSESARAFRRIPSSPSLILKKGVDCIRKKPIVMDDDDGSEFHAAGNSFIKSSIETIKKAVKI</sequence>
<proteinExistence type="predicted"/>
<dbReference type="PANTHER" id="PTHR33427:SF2">
    <property type="entry name" value="TRICHOHYALIN"/>
    <property type="match status" value="1"/>
</dbReference>
<evidence type="ECO:0000313" key="4">
    <source>
        <dbReference type="Proteomes" id="UP001428341"/>
    </source>
</evidence>
<evidence type="ECO:0000256" key="2">
    <source>
        <dbReference type="SAM" id="MobiDB-lite"/>
    </source>
</evidence>
<evidence type="ECO:0008006" key="5">
    <source>
        <dbReference type="Google" id="ProtNLM"/>
    </source>
</evidence>
<protein>
    <recommendedName>
        <fullName evidence="5">Trichohyalin</fullName>
    </recommendedName>
</protein>
<gene>
    <name evidence="3" type="ORF">WN944_022217</name>
</gene>
<feature type="region of interest" description="Disordered" evidence="2">
    <location>
        <begin position="418"/>
        <end position="438"/>
    </location>
</feature>
<reference evidence="3 4" key="1">
    <citation type="submission" date="2024-05" db="EMBL/GenBank/DDBJ databases">
        <title>Haplotype-resolved chromosome-level genome assembly of Huyou (Citrus changshanensis).</title>
        <authorList>
            <person name="Miao C."/>
            <person name="Chen W."/>
            <person name="Wu Y."/>
            <person name="Wang L."/>
            <person name="Zhao S."/>
            <person name="Grierson D."/>
            <person name="Xu C."/>
            <person name="Chen K."/>
        </authorList>
    </citation>
    <scope>NUCLEOTIDE SEQUENCE [LARGE SCALE GENOMIC DNA]</scope>
    <source>
        <strain evidence="3">01-14</strain>
        <tissue evidence="3">Leaf</tissue>
    </source>
</reference>
<evidence type="ECO:0000313" key="3">
    <source>
        <dbReference type="EMBL" id="KAK9229258.1"/>
    </source>
</evidence>
<dbReference type="AlphaFoldDB" id="A0AAP0R131"/>
<dbReference type="PANTHER" id="PTHR33427">
    <property type="entry name" value="HNH ENDONUCLEASE"/>
    <property type="match status" value="1"/>
</dbReference>
<dbReference type="Proteomes" id="UP001428341">
    <property type="component" value="Unassembled WGS sequence"/>
</dbReference>
<accession>A0AAP0R131</accession>
<keyword evidence="4" id="KW-1185">Reference proteome</keyword>
<name>A0AAP0R131_9ROSI</name>
<keyword evidence="1" id="KW-0175">Coiled coil</keyword>
<dbReference type="EMBL" id="JBCGBO010000001">
    <property type="protein sequence ID" value="KAK9229258.1"/>
    <property type="molecule type" value="Genomic_DNA"/>
</dbReference>